<evidence type="ECO:0008006" key="4">
    <source>
        <dbReference type="Google" id="ProtNLM"/>
    </source>
</evidence>
<accession>A0A2N0PIZ0</accession>
<dbReference type="Proteomes" id="UP000232722">
    <property type="component" value="Unassembled WGS sequence"/>
</dbReference>
<name>A0A2N0PIZ0_9GLOM</name>
<evidence type="ECO:0000256" key="1">
    <source>
        <dbReference type="SAM" id="MobiDB-lite"/>
    </source>
</evidence>
<feature type="compositionally biased region" description="Low complexity" evidence="1">
    <location>
        <begin position="67"/>
        <end position="97"/>
    </location>
</feature>
<feature type="region of interest" description="Disordered" evidence="1">
    <location>
        <begin position="67"/>
        <end position="121"/>
    </location>
</feature>
<dbReference type="EMBL" id="LLXJ01000716">
    <property type="protein sequence ID" value="PKC06784.1"/>
    <property type="molecule type" value="Genomic_DNA"/>
</dbReference>
<protein>
    <recommendedName>
        <fullName evidence="4">RRM domain-containing protein</fullName>
    </recommendedName>
</protein>
<organism evidence="2 3">
    <name type="scientific">Rhizophagus irregularis</name>
    <dbReference type="NCBI Taxonomy" id="588596"/>
    <lineage>
        <taxon>Eukaryota</taxon>
        <taxon>Fungi</taxon>
        <taxon>Fungi incertae sedis</taxon>
        <taxon>Mucoromycota</taxon>
        <taxon>Glomeromycotina</taxon>
        <taxon>Glomeromycetes</taxon>
        <taxon>Glomerales</taxon>
        <taxon>Glomeraceae</taxon>
        <taxon>Rhizophagus</taxon>
    </lineage>
</organism>
<dbReference type="AlphaFoldDB" id="A0A2N0PIZ0"/>
<comment type="caution">
    <text evidence="2">The sequence shown here is derived from an EMBL/GenBank/DDBJ whole genome shotgun (WGS) entry which is preliminary data.</text>
</comment>
<dbReference type="VEuPathDB" id="FungiDB:RhiirA1_471314"/>
<evidence type="ECO:0000313" key="2">
    <source>
        <dbReference type="EMBL" id="PKC06784.1"/>
    </source>
</evidence>
<gene>
    <name evidence="2" type="ORF">RhiirA5_419106</name>
</gene>
<sequence length="282" mass="31241">MSPFLPPKPYVYLNFSSFDTLEAAKELSVAFRGKGLTWHPPNEAHTLCHVCGRSGCSLLSNNNNNNINTSRPNVSNCKNQSNNNNTNSRNNANSSGSTQSSHTLRPNDTTSTSPNNHPNYCSHLNTLEETVSWMNDTITAHEYKLSELKSMMNYDNPGDSDLYPPCDDPEIQENSYNRGWDDIPAQDTNSGFNLPPHTFSSLMDTSPDASFSALNPNSVLSRRHVLLLNSRHNIITPDATTSRLQLEISNVTNVQKNLSTQLGSIMEKLDSFSPSKSSPFND</sequence>
<feature type="compositionally biased region" description="Polar residues" evidence="1">
    <location>
        <begin position="98"/>
        <end position="121"/>
    </location>
</feature>
<reference evidence="2 3" key="2">
    <citation type="submission" date="2017-09" db="EMBL/GenBank/DDBJ databases">
        <title>Extensive intraspecific genome diversity in a model arbuscular mycorrhizal fungus.</title>
        <authorList>
            <person name="Chen E.C."/>
            <person name="Morin E."/>
            <person name="Beaudet D."/>
            <person name="Noel J."/>
            <person name="Ndikumana S."/>
            <person name="Charron P."/>
            <person name="St-Onge C."/>
            <person name="Giorgi J."/>
            <person name="Grigoriev I.V."/>
            <person name="Roux C."/>
            <person name="Martin F.M."/>
            <person name="Corradi N."/>
        </authorList>
    </citation>
    <scope>NUCLEOTIDE SEQUENCE [LARGE SCALE GENOMIC DNA]</scope>
    <source>
        <strain evidence="2 3">A5</strain>
    </source>
</reference>
<evidence type="ECO:0000313" key="3">
    <source>
        <dbReference type="Proteomes" id="UP000232722"/>
    </source>
</evidence>
<proteinExistence type="predicted"/>
<reference evidence="2 3" key="1">
    <citation type="submission" date="2016-04" db="EMBL/GenBank/DDBJ databases">
        <title>Genome analyses suggest a sexual origin of heterokaryosis in a supposedly ancient asexual fungus.</title>
        <authorList>
            <person name="Ropars J."/>
            <person name="Sedzielewska K."/>
            <person name="Noel J."/>
            <person name="Charron P."/>
            <person name="Farinelli L."/>
            <person name="Marton T."/>
            <person name="Kruger M."/>
            <person name="Pelin A."/>
            <person name="Brachmann A."/>
            <person name="Corradi N."/>
        </authorList>
    </citation>
    <scope>NUCLEOTIDE SEQUENCE [LARGE SCALE GENOMIC DNA]</scope>
    <source>
        <strain evidence="2 3">A5</strain>
    </source>
</reference>